<feature type="transmembrane region" description="Helical" evidence="2">
    <location>
        <begin position="280"/>
        <end position="303"/>
    </location>
</feature>
<evidence type="ECO:0000313" key="6">
    <source>
        <dbReference type="Proteomes" id="UP000284706"/>
    </source>
</evidence>
<accession>A0A409WT38</accession>
<keyword evidence="2" id="KW-0812">Transmembrane</keyword>
<feature type="domain" description="DUF676" evidence="4">
    <location>
        <begin position="4"/>
        <end position="205"/>
    </location>
</feature>
<evidence type="ECO:0000259" key="4">
    <source>
        <dbReference type="Pfam" id="PF05057"/>
    </source>
</evidence>
<dbReference type="Proteomes" id="UP000284706">
    <property type="component" value="Unassembled WGS sequence"/>
</dbReference>
<evidence type="ECO:0000256" key="2">
    <source>
        <dbReference type="SAM" id="Phobius"/>
    </source>
</evidence>
<keyword evidence="2" id="KW-1133">Transmembrane helix</keyword>
<dbReference type="SUPFAM" id="SSF53474">
    <property type="entry name" value="alpha/beta-Hydrolases"/>
    <property type="match status" value="1"/>
</dbReference>
<keyword evidence="3" id="KW-0732">Signal</keyword>
<keyword evidence="2" id="KW-0472">Membrane</keyword>
<dbReference type="Pfam" id="PF05057">
    <property type="entry name" value="DUF676"/>
    <property type="match status" value="1"/>
</dbReference>
<feature type="signal peptide" evidence="3">
    <location>
        <begin position="1"/>
        <end position="15"/>
    </location>
</feature>
<dbReference type="InterPro" id="IPR007751">
    <property type="entry name" value="DUF676_lipase-like"/>
</dbReference>
<reference evidence="5 6" key="1">
    <citation type="journal article" date="2018" name="Evol. Lett.">
        <title>Horizontal gene cluster transfer increased hallucinogenic mushroom diversity.</title>
        <authorList>
            <person name="Reynolds H.T."/>
            <person name="Vijayakumar V."/>
            <person name="Gluck-Thaler E."/>
            <person name="Korotkin H.B."/>
            <person name="Matheny P.B."/>
            <person name="Slot J.C."/>
        </authorList>
    </citation>
    <scope>NUCLEOTIDE SEQUENCE [LARGE SCALE GENOMIC DNA]</scope>
    <source>
        <strain evidence="5 6">SRW20</strain>
    </source>
</reference>
<evidence type="ECO:0000256" key="3">
    <source>
        <dbReference type="SAM" id="SignalP"/>
    </source>
</evidence>
<dbReference type="OrthoDB" id="273452at2759"/>
<evidence type="ECO:0000313" key="5">
    <source>
        <dbReference type="EMBL" id="PPQ81657.1"/>
    </source>
</evidence>
<dbReference type="PANTHER" id="PTHR12482:SF62">
    <property type="entry name" value="LIPASE ROG1-RELATED"/>
    <property type="match status" value="1"/>
</dbReference>
<dbReference type="InterPro" id="IPR044294">
    <property type="entry name" value="Lipase-like"/>
</dbReference>
<protein>
    <recommendedName>
        <fullName evidence="4">DUF676 domain-containing protein</fullName>
    </recommendedName>
</protein>
<proteinExistence type="inferred from homology"/>
<dbReference type="STRING" id="231916.A0A409WT38"/>
<comment type="caution">
    <text evidence="5">The sequence shown here is derived from an EMBL/GenBank/DDBJ whole genome shotgun (WGS) entry which is preliminary data.</text>
</comment>
<dbReference type="EMBL" id="NHYE01004844">
    <property type="protein sequence ID" value="PPQ81657.1"/>
    <property type="molecule type" value="Genomic_DNA"/>
</dbReference>
<feature type="chain" id="PRO_5019113040" description="DUF676 domain-containing protein" evidence="3">
    <location>
        <begin position="16"/>
        <end position="426"/>
    </location>
</feature>
<dbReference type="PANTHER" id="PTHR12482">
    <property type="entry name" value="LIPASE ROG1-RELATED-RELATED"/>
    <property type="match status" value="1"/>
</dbReference>
<keyword evidence="6" id="KW-1185">Reference proteome</keyword>
<dbReference type="InParanoid" id="A0A409WT38"/>
<name>A0A409WT38_9AGAR</name>
<gene>
    <name evidence="5" type="ORF">CVT26_013922</name>
</gene>
<comment type="similarity">
    <text evidence="1">Belongs to the putative lipase ROG1 family.</text>
</comment>
<sequence length="426" mass="48128">MTAIHLLVLIHGMWGNPQHLAEAARIIQVVHSEPSSDGTKLHVLMAEAIREESTYDGIDWGGERVAKEVLDAVKDIEGKGDQVVRFSVTGYSLGGLIARYCIGVLHHQGFFDKVEPINFNTIATPHCGLPRYQSFLSSLTQTLGPKLLSRTGEQFYCADKWSPRGRPLLVVMADPDRIFYQALSKFKHLRIYANAINDITVPYVTAAIETSDPFADHQTSGIQIEFMENYKCLVQGYSLPPVPPPRPPKPTILSADWFRNLKTSRPFLPPFLQFRFPFNLVMYALLPILIPTFFSLALVRLALATRSSRARIKLLEKEAHTTNQRTLVDLVAELEREMEEAVVDLIDNPDPSPIYGGEVSKEHPIITPNHHKIANWLNTLPLKKELAYFTGVRNAHAMIISRDVKRFEIHRLGEPVLRHWATSFIL</sequence>
<organism evidence="5 6">
    <name type="scientific">Gymnopilus dilepis</name>
    <dbReference type="NCBI Taxonomy" id="231916"/>
    <lineage>
        <taxon>Eukaryota</taxon>
        <taxon>Fungi</taxon>
        <taxon>Dikarya</taxon>
        <taxon>Basidiomycota</taxon>
        <taxon>Agaricomycotina</taxon>
        <taxon>Agaricomycetes</taxon>
        <taxon>Agaricomycetidae</taxon>
        <taxon>Agaricales</taxon>
        <taxon>Agaricineae</taxon>
        <taxon>Hymenogastraceae</taxon>
        <taxon>Gymnopilus</taxon>
    </lineage>
</organism>
<evidence type="ECO:0000256" key="1">
    <source>
        <dbReference type="ARBA" id="ARBA00007920"/>
    </source>
</evidence>
<dbReference type="AlphaFoldDB" id="A0A409WT38"/>
<dbReference type="Gene3D" id="3.40.50.1820">
    <property type="entry name" value="alpha/beta hydrolase"/>
    <property type="match status" value="1"/>
</dbReference>
<dbReference type="InterPro" id="IPR029058">
    <property type="entry name" value="AB_hydrolase_fold"/>
</dbReference>